<dbReference type="RefSeq" id="WP_116684332.1">
    <property type="nucleotide sequence ID" value="NZ_QURL01000007.1"/>
</dbReference>
<dbReference type="GO" id="GO:0003677">
    <property type="term" value="F:DNA binding"/>
    <property type="evidence" value="ECO:0007669"/>
    <property type="project" value="InterPro"/>
</dbReference>
<dbReference type="OrthoDB" id="8234829at2"/>
<name>A0A371WZK5_9HYPH</name>
<gene>
    <name evidence="2" type="ORF">DYI37_16315</name>
</gene>
<dbReference type="SMART" id="SM00530">
    <property type="entry name" value="HTH_XRE"/>
    <property type="match status" value="1"/>
</dbReference>
<proteinExistence type="predicted"/>
<dbReference type="SUPFAM" id="SSF47413">
    <property type="entry name" value="lambda repressor-like DNA-binding domains"/>
    <property type="match status" value="1"/>
</dbReference>
<accession>A0A371WZK5</accession>
<evidence type="ECO:0000313" key="2">
    <source>
        <dbReference type="EMBL" id="RFC62392.1"/>
    </source>
</evidence>
<comment type="caution">
    <text evidence="2">The sequence shown here is derived from an EMBL/GenBank/DDBJ whole genome shotgun (WGS) entry which is preliminary data.</text>
</comment>
<sequence>MTPDAFKAWRKSLGLKQKDAADRLGLKKRVIQYYEKGARGGKDIEIPKTVELACFALSMGVASYDGRTVPDGAHDAELTLRVAGSKPGSITTRR</sequence>
<dbReference type="InterPro" id="IPR010982">
    <property type="entry name" value="Lambda_DNA-bd_dom_sf"/>
</dbReference>
<dbReference type="PROSITE" id="PS50943">
    <property type="entry name" value="HTH_CROC1"/>
    <property type="match status" value="1"/>
</dbReference>
<dbReference type="InterPro" id="IPR001387">
    <property type="entry name" value="Cro/C1-type_HTH"/>
</dbReference>
<dbReference type="Proteomes" id="UP000264310">
    <property type="component" value="Unassembled WGS sequence"/>
</dbReference>
<dbReference type="Gene3D" id="1.10.260.40">
    <property type="entry name" value="lambda repressor-like DNA-binding domains"/>
    <property type="match status" value="1"/>
</dbReference>
<dbReference type="CDD" id="cd00093">
    <property type="entry name" value="HTH_XRE"/>
    <property type="match status" value="1"/>
</dbReference>
<dbReference type="EMBL" id="QURL01000007">
    <property type="protein sequence ID" value="RFC62392.1"/>
    <property type="molecule type" value="Genomic_DNA"/>
</dbReference>
<feature type="domain" description="HTH cro/C1-type" evidence="1">
    <location>
        <begin position="6"/>
        <end position="39"/>
    </location>
</feature>
<organism evidence="2 3">
    <name type="scientific">Fulvimarina endophytica</name>
    <dbReference type="NCBI Taxonomy" id="2293836"/>
    <lineage>
        <taxon>Bacteria</taxon>
        <taxon>Pseudomonadati</taxon>
        <taxon>Pseudomonadota</taxon>
        <taxon>Alphaproteobacteria</taxon>
        <taxon>Hyphomicrobiales</taxon>
        <taxon>Aurantimonadaceae</taxon>
        <taxon>Fulvimarina</taxon>
    </lineage>
</organism>
<evidence type="ECO:0000313" key="3">
    <source>
        <dbReference type="Proteomes" id="UP000264310"/>
    </source>
</evidence>
<keyword evidence="3" id="KW-1185">Reference proteome</keyword>
<reference evidence="2 3" key="1">
    <citation type="submission" date="2018-08" db="EMBL/GenBank/DDBJ databases">
        <title>Fulvimarina sp. 85, whole genome shotgun sequence.</title>
        <authorList>
            <person name="Tuo L."/>
        </authorList>
    </citation>
    <scope>NUCLEOTIDE SEQUENCE [LARGE SCALE GENOMIC DNA]</scope>
    <source>
        <strain evidence="2 3">85</strain>
    </source>
</reference>
<dbReference type="AlphaFoldDB" id="A0A371WZK5"/>
<protein>
    <submittedName>
        <fullName evidence="2">XRE family transcriptional regulator</fullName>
    </submittedName>
</protein>
<dbReference type="Pfam" id="PF01381">
    <property type="entry name" value="HTH_3"/>
    <property type="match status" value="1"/>
</dbReference>
<evidence type="ECO:0000259" key="1">
    <source>
        <dbReference type="PROSITE" id="PS50943"/>
    </source>
</evidence>